<evidence type="ECO:0000313" key="4">
    <source>
        <dbReference type="Proteomes" id="UP000594454"/>
    </source>
</evidence>
<keyword evidence="2" id="KW-0732">Signal</keyword>
<feature type="transmembrane region" description="Helical" evidence="1">
    <location>
        <begin position="210"/>
        <end position="230"/>
    </location>
</feature>
<proteinExistence type="predicted"/>
<evidence type="ECO:0000256" key="1">
    <source>
        <dbReference type="SAM" id="Phobius"/>
    </source>
</evidence>
<organism evidence="3 4">
    <name type="scientific">Hermetia illucens</name>
    <name type="common">Black soldier fly</name>
    <dbReference type="NCBI Taxonomy" id="343691"/>
    <lineage>
        <taxon>Eukaryota</taxon>
        <taxon>Metazoa</taxon>
        <taxon>Ecdysozoa</taxon>
        <taxon>Arthropoda</taxon>
        <taxon>Hexapoda</taxon>
        <taxon>Insecta</taxon>
        <taxon>Pterygota</taxon>
        <taxon>Neoptera</taxon>
        <taxon>Endopterygota</taxon>
        <taxon>Diptera</taxon>
        <taxon>Brachycera</taxon>
        <taxon>Stratiomyomorpha</taxon>
        <taxon>Stratiomyidae</taxon>
        <taxon>Hermetiinae</taxon>
        <taxon>Hermetia</taxon>
    </lineage>
</organism>
<feature type="chain" id="PRO_5030990998" evidence="2">
    <location>
        <begin position="21"/>
        <end position="259"/>
    </location>
</feature>
<dbReference type="Proteomes" id="UP000594454">
    <property type="component" value="Chromosome 5"/>
</dbReference>
<dbReference type="EMBL" id="LR899013">
    <property type="protein sequence ID" value="CAD7091531.1"/>
    <property type="molecule type" value="Genomic_DNA"/>
</dbReference>
<keyword evidence="1" id="KW-0472">Membrane</keyword>
<feature type="signal peptide" evidence="2">
    <location>
        <begin position="1"/>
        <end position="20"/>
    </location>
</feature>
<dbReference type="InParanoid" id="A0A7R8V2B3"/>
<dbReference type="AlphaFoldDB" id="A0A7R8V2B3"/>
<keyword evidence="1" id="KW-1133">Transmembrane helix</keyword>
<keyword evidence="1" id="KW-0812">Transmembrane</keyword>
<gene>
    <name evidence="3" type="ORF">HERILL_LOCUS13946</name>
</gene>
<reference evidence="3 4" key="1">
    <citation type="submission" date="2020-11" db="EMBL/GenBank/DDBJ databases">
        <authorList>
            <person name="Wallbank WR R."/>
            <person name="Pardo Diaz C."/>
            <person name="Kozak K."/>
            <person name="Martin S."/>
            <person name="Jiggins C."/>
            <person name="Moest M."/>
            <person name="Warren A I."/>
            <person name="Generalovic N T."/>
            <person name="Byers J.R.P. K."/>
            <person name="Montejo-Kovacevich G."/>
            <person name="Yen C E."/>
        </authorList>
    </citation>
    <scope>NUCLEOTIDE SEQUENCE [LARGE SCALE GENOMIC DNA]</scope>
</reference>
<dbReference type="OMA" id="CREMEFR"/>
<name>A0A7R8V2B3_HERIL</name>
<evidence type="ECO:0000313" key="3">
    <source>
        <dbReference type="EMBL" id="CAD7091531.1"/>
    </source>
</evidence>
<sequence length="259" mass="29436">MVNSSVLFIVLATFCGFVRAQNVDMRELKACKRACYDQFFAETNGCRKDTLCREMEFRPPNIDNYIPEAFSFLCYDGCNEKFGPFPVLIKSMERRENLVMTNITWDADITTKSKQCLVTWEVYGGGLMGNLLTDCCLVELSLWPDTRYNVHVTCKTKTNGKMRRSRDLFIDTTGATPVPTTSSTTTDNNFILEQTSKSETHHLTQKEETIVGTAISIMLFIAIAAIFVIYRSRRTPKTIEKEILIYKDLGIVSPTTLHV</sequence>
<accession>A0A7R8V2B3</accession>
<evidence type="ECO:0000256" key="2">
    <source>
        <dbReference type="SAM" id="SignalP"/>
    </source>
</evidence>
<protein>
    <submittedName>
        <fullName evidence="3">Uncharacterized protein</fullName>
    </submittedName>
</protein>
<dbReference type="OrthoDB" id="8195614at2759"/>
<keyword evidence="4" id="KW-1185">Reference proteome</keyword>